<dbReference type="InterPro" id="IPR034151">
    <property type="entry name" value="TOPRIM_DnaG_bac"/>
</dbReference>
<evidence type="ECO:0000256" key="12">
    <source>
        <dbReference type="HAMAP-Rule" id="MF_00974"/>
    </source>
</evidence>
<evidence type="ECO:0000256" key="4">
    <source>
        <dbReference type="ARBA" id="ARBA00022695"/>
    </source>
</evidence>
<keyword evidence="4 12" id="KW-0548">Nucleotidyltransferase</keyword>
<dbReference type="NCBIfam" id="TIGR01391">
    <property type="entry name" value="dnaG"/>
    <property type="match status" value="1"/>
</dbReference>
<evidence type="ECO:0000256" key="8">
    <source>
        <dbReference type="ARBA" id="ARBA00022833"/>
    </source>
</evidence>
<dbReference type="Pfam" id="PF10410">
    <property type="entry name" value="DnaB_bind"/>
    <property type="match status" value="1"/>
</dbReference>
<dbReference type="InterPro" id="IPR037068">
    <property type="entry name" value="DNA_primase_core_N_sf"/>
</dbReference>
<dbReference type="STRING" id="1801735.A2645_00310"/>
<dbReference type="Proteomes" id="UP000182253">
    <property type="component" value="Unassembled WGS sequence"/>
</dbReference>
<dbReference type="GO" id="GO:1990077">
    <property type="term" value="C:primosome complex"/>
    <property type="evidence" value="ECO:0007669"/>
    <property type="project" value="UniProtKB-KW"/>
</dbReference>
<reference evidence="16 17" key="1">
    <citation type="journal article" date="2016" name="Nat. Commun.">
        <title>Thousands of microbial genomes shed light on interconnected biogeochemical processes in an aquifer system.</title>
        <authorList>
            <person name="Anantharaman K."/>
            <person name="Brown C.T."/>
            <person name="Hug L.A."/>
            <person name="Sharon I."/>
            <person name="Castelle C.J."/>
            <person name="Probst A.J."/>
            <person name="Thomas B.C."/>
            <person name="Singh A."/>
            <person name="Wilkins M.J."/>
            <person name="Karaoz U."/>
            <person name="Brodie E.L."/>
            <person name="Williams K.H."/>
            <person name="Hubbard S.S."/>
            <person name="Banfield J.F."/>
        </authorList>
    </citation>
    <scope>NUCLEOTIDE SEQUENCE [LARGE SCALE GENOMIC DNA]</scope>
</reference>
<dbReference type="SMART" id="SM00400">
    <property type="entry name" value="ZnF_CHCC"/>
    <property type="match status" value="1"/>
</dbReference>
<dbReference type="Gene3D" id="3.90.580.10">
    <property type="entry name" value="Zinc finger, CHC2-type domain"/>
    <property type="match status" value="1"/>
</dbReference>
<keyword evidence="9" id="KW-0460">Magnesium</keyword>
<dbReference type="Gene3D" id="3.90.980.10">
    <property type="entry name" value="DNA primase, catalytic core, N-terminal domain"/>
    <property type="match status" value="1"/>
</dbReference>
<feature type="zinc finger region" description="CHC2-type" evidence="12 14">
    <location>
        <begin position="34"/>
        <end position="58"/>
    </location>
</feature>
<comment type="caution">
    <text evidence="16">The sequence shown here is derived from an EMBL/GenBank/DDBJ whole genome shotgun (WGS) entry which is preliminary data.</text>
</comment>
<dbReference type="Pfam" id="PF13662">
    <property type="entry name" value="Toprim_4"/>
    <property type="match status" value="1"/>
</dbReference>
<dbReference type="GO" id="GO:0003899">
    <property type="term" value="F:DNA-directed RNA polymerase activity"/>
    <property type="evidence" value="ECO:0007669"/>
    <property type="project" value="UniProtKB-UniRule"/>
</dbReference>
<dbReference type="Pfam" id="PF08275">
    <property type="entry name" value="DNAG_N"/>
    <property type="match status" value="1"/>
</dbReference>
<dbReference type="PIRSF" id="PIRSF002811">
    <property type="entry name" value="DnaG"/>
    <property type="match status" value="1"/>
</dbReference>
<comment type="function">
    <text evidence="12 13">RNA polymerase that catalyzes the synthesis of short RNA molecules used as primers for DNA polymerase during DNA replication.</text>
</comment>
<comment type="similarity">
    <text evidence="12 13">Belongs to the DnaG primase family.</text>
</comment>
<keyword evidence="3 12" id="KW-0808">Transferase</keyword>
<feature type="domain" description="Toprim" evidence="15">
    <location>
        <begin position="240"/>
        <end position="325"/>
    </location>
</feature>
<dbReference type="CDD" id="cd03364">
    <property type="entry name" value="TOPRIM_DnaG_primases"/>
    <property type="match status" value="1"/>
</dbReference>
<evidence type="ECO:0000256" key="10">
    <source>
        <dbReference type="ARBA" id="ARBA00023125"/>
    </source>
</evidence>
<dbReference type="SMART" id="SM00493">
    <property type="entry name" value="TOPRIM"/>
    <property type="match status" value="1"/>
</dbReference>
<organism evidence="16 17">
    <name type="scientific">Candidatus Nomurabacteria bacterium RIFCSPHIGHO2_01_FULL_39_9</name>
    <dbReference type="NCBI Taxonomy" id="1801735"/>
    <lineage>
        <taxon>Bacteria</taxon>
        <taxon>Candidatus Nomuraibacteriota</taxon>
    </lineage>
</organism>
<gene>
    <name evidence="12" type="primary">dnaG</name>
    <name evidence="16" type="ORF">A2645_00310</name>
</gene>
<evidence type="ECO:0000256" key="14">
    <source>
        <dbReference type="PIRSR" id="PIRSR002811-1"/>
    </source>
</evidence>
<evidence type="ECO:0000256" key="9">
    <source>
        <dbReference type="ARBA" id="ARBA00022842"/>
    </source>
</evidence>
<dbReference type="EC" id="2.7.7.101" evidence="12"/>
<dbReference type="InterPro" id="IPR050219">
    <property type="entry name" value="DnaG_primase"/>
</dbReference>
<comment type="subunit">
    <text evidence="12">Monomer. Interacts with DnaB.</text>
</comment>
<keyword evidence="2 12" id="KW-0639">Primosome</keyword>
<dbReference type="FunFam" id="3.90.580.10:FF:000001">
    <property type="entry name" value="DNA primase"/>
    <property type="match status" value="1"/>
</dbReference>
<dbReference type="InterPro" id="IPR013264">
    <property type="entry name" value="DNAG_N"/>
</dbReference>
<dbReference type="PANTHER" id="PTHR30313:SF2">
    <property type="entry name" value="DNA PRIMASE"/>
    <property type="match status" value="1"/>
</dbReference>
<dbReference type="HAMAP" id="MF_00974">
    <property type="entry name" value="DNA_primase_DnaG"/>
    <property type="match status" value="1"/>
</dbReference>
<keyword evidence="10 12" id="KW-0238">DNA-binding</keyword>
<evidence type="ECO:0000313" key="17">
    <source>
        <dbReference type="Proteomes" id="UP000182253"/>
    </source>
</evidence>
<evidence type="ECO:0000259" key="15">
    <source>
        <dbReference type="PROSITE" id="PS50880"/>
    </source>
</evidence>
<keyword evidence="1 12" id="KW-0240">DNA-directed RNA polymerase</keyword>
<dbReference type="GO" id="GO:0000428">
    <property type="term" value="C:DNA-directed RNA polymerase complex"/>
    <property type="evidence" value="ECO:0007669"/>
    <property type="project" value="UniProtKB-KW"/>
</dbReference>
<dbReference type="SUPFAM" id="SSF57783">
    <property type="entry name" value="Zinc beta-ribbon"/>
    <property type="match status" value="1"/>
</dbReference>
<evidence type="ECO:0000256" key="5">
    <source>
        <dbReference type="ARBA" id="ARBA00022705"/>
    </source>
</evidence>
<dbReference type="InterPro" id="IPR036977">
    <property type="entry name" value="DNA_primase_Znf_CHC2"/>
</dbReference>
<comment type="catalytic activity">
    <reaction evidence="12">
        <text>ssDNA + n NTP = ssDNA/pppN(pN)n-1 hybrid + (n-1) diphosphate.</text>
        <dbReference type="EC" id="2.7.7.101"/>
    </reaction>
</comment>
<dbReference type="GO" id="GO:0008270">
    <property type="term" value="F:zinc ion binding"/>
    <property type="evidence" value="ECO:0007669"/>
    <property type="project" value="UniProtKB-UniRule"/>
</dbReference>
<evidence type="ECO:0000256" key="11">
    <source>
        <dbReference type="ARBA" id="ARBA00023163"/>
    </source>
</evidence>
<evidence type="ECO:0000256" key="3">
    <source>
        <dbReference type="ARBA" id="ARBA00022679"/>
    </source>
</evidence>
<dbReference type="GO" id="GO:0005737">
    <property type="term" value="C:cytoplasm"/>
    <property type="evidence" value="ECO:0007669"/>
    <property type="project" value="TreeGrafter"/>
</dbReference>
<dbReference type="InterPro" id="IPR006171">
    <property type="entry name" value="TOPRIM_dom"/>
</dbReference>
<dbReference type="InterPro" id="IPR030846">
    <property type="entry name" value="DnaG_bac"/>
</dbReference>
<dbReference type="Pfam" id="PF01807">
    <property type="entry name" value="Zn_ribbon_DnaG"/>
    <property type="match status" value="1"/>
</dbReference>
<dbReference type="InterPro" id="IPR019475">
    <property type="entry name" value="DNA_primase_DnaB-bd"/>
</dbReference>
<keyword evidence="7 12" id="KW-0863">Zinc-finger</keyword>
<keyword evidence="6 12" id="KW-0479">Metal-binding</keyword>
<comment type="domain">
    <text evidence="12">Contains an N-terminal zinc-binding domain, a central core domain that contains the primase activity, and a C-terminal DnaB-binding domain.</text>
</comment>
<sequence>MTPVEEIKSRLNVLEVISEYLKLEKAGSNYKACCPFHNEKTASFFISPNRGLYYCFGCGAKGDIFTFIENFEGLDFRGALELLARKAGVVLKDFKDNNRLFSLLELATKFFEVNLNKASKKYLLDRGLTEETIKAFRIGYAPDSFRALSDFLKKKKFTEKEIFSVGLIKKSPKGFFDHFRGRIIFPITDSAGRVIAYSGRIFPEKEKAPKYLNSPETILFKKGSVLYGFDKAKFQIKEKDFAILVEGQMDLVLLHQTGFLNTVALSGTALSEIKGQLRELFYLSPNLVIAFDSDAAGRNAALRAAELTLAHGFDVKIADLPTGLDPADLVREKESGQDFNKFIASAKHVIEFLTSLILRETKEPRTIGARVKKEVLPFIKRLPSSIEQSHFVKKVADMTGIREESIWEDLKRLPRENEKPEEIKKAESSIVRRLLGLYFWQDSLKNPQIDIKNLKSELERLGLFKKEYPKNELVFEAEALYQNADLGRTATELLLNLEEDLLEDKFKTCVTDLNRIKGKEEEEKKLLLKCQEISKRINNLKTRRQKEL</sequence>
<comment type="cofactor">
    <cofactor evidence="12 13 14">
        <name>Zn(2+)</name>
        <dbReference type="ChEBI" id="CHEBI:29105"/>
    </cofactor>
    <text evidence="12 13 14">Binds 1 zinc ion per monomer.</text>
</comment>
<dbReference type="PROSITE" id="PS50880">
    <property type="entry name" value="TOPRIM"/>
    <property type="match status" value="1"/>
</dbReference>
<evidence type="ECO:0000256" key="13">
    <source>
        <dbReference type="PIRNR" id="PIRNR002811"/>
    </source>
</evidence>
<dbReference type="Gene3D" id="3.40.1360.10">
    <property type="match status" value="1"/>
</dbReference>
<dbReference type="GO" id="GO:0006269">
    <property type="term" value="P:DNA replication, synthesis of primer"/>
    <property type="evidence" value="ECO:0007669"/>
    <property type="project" value="UniProtKB-UniRule"/>
</dbReference>
<keyword evidence="8 12" id="KW-0862">Zinc</keyword>
<dbReference type="InterPro" id="IPR006295">
    <property type="entry name" value="DNA_primase_DnaG"/>
</dbReference>
<dbReference type="PANTHER" id="PTHR30313">
    <property type="entry name" value="DNA PRIMASE"/>
    <property type="match status" value="1"/>
</dbReference>
<keyword evidence="5 12" id="KW-0235">DNA replication</keyword>
<dbReference type="InterPro" id="IPR002694">
    <property type="entry name" value="Znf_CHC2"/>
</dbReference>
<dbReference type="GO" id="GO:0003677">
    <property type="term" value="F:DNA binding"/>
    <property type="evidence" value="ECO:0007669"/>
    <property type="project" value="UniProtKB-KW"/>
</dbReference>
<dbReference type="SUPFAM" id="SSF56731">
    <property type="entry name" value="DNA primase core"/>
    <property type="match status" value="1"/>
</dbReference>
<evidence type="ECO:0000313" key="16">
    <source>
        <dbReference type="EMBL" id="OGI61435.1"/>
    </source>
</evidence>
<accession>A0A1F6UVK8</accession>
<protein>
    <recommendedName>
        <fullName evidence="12 13">DNA primase</fullName>
        <ecNumber evidence="12">2.7.7.101</ecNumber>
    </recommendedName>
</protein>
<evidence type="ECO:0000256" key="1">
    <source>
        <dbReference type="ARBA" id="ARBA00022478"/>
    </source>
</evidence>
<dbReference type="EMBL" id="MFTL01000018">
    <property type="protein sequence ID" value="OGI61435.1"/>
    <property type="molecule type" value="Genomic_DNA"/>
</dbReference>
<evidence type="ECO:0000256" key="7">
    <source>
        <dbReference type="ARBA" id="ARBA00022771"/>
    </source>
</evidence>
<name>A0A1F6UVK8_9BACT</name>
<evidence type="ECO:0000256" key="6">
    <source>
        <dbReference type="ARBA" id="ARBA00022723"/>
    </source>
</evidence>
<proteinExistence type="inferred from homology"/>
<evidence type="ECO:0000256" key="2">
    <source>
        <dbReference type="ARBA" id="ARBA00022515"/>
    </source>
</evidence>
<dbReference type="AlphaFoldDB" id="A0A1F6UVK8"/>
<keyword evidence="11 12" id="KW-0804">Transcription</keyword>